<dbReference type="AlphaFoldDB" id="A0A6F8ZJT1"/>
<feature type="transmembrane region" description="Helical" evidence="1">
    <location>
        <begin position="7"/>
        <end position="32"/>
    </location>
</feature>
<gene>
    <name evidence="2" type="ORF">R50_2488</name>
</gene>
<accession>A0A6F8ZJT1</accession>
<dbReference type="Proteomes" id="UP000503399">
    <property type="component" value="Chromosome"/>
</dbReference>
<name>A0A6F8ZJT1_9FIRM</name>
<dbReference type="KEGG" id="hfv:R50_2488"/>
<keyword evidence="3" id="KW-1185">Reference proteome</keyword>
<sequence length="39" mass="3907">MNHHDPAADIVATVLGSLALVTVFLAAGHPLISLLTGLG</sequence>
<protein>
    <submittedName>
        <fullName evidence="2">Uncharacterized protein</fullName>
    </submittedName>
</protein>
<evidence type="ECO:0000313" key="3">
    <source>
        <dbReference type="Proteomes" id="UP000503399"/>
    </source>
</evidence>
<keyword evidence="1" id="KW-1133">Transmembrane helix</keyword>
<keyword evidence="1" id="KW-0812">Transmembrane</keyword>
<evidence type="ECO:0000313" key="2">
    <source>
        <dbReference type="EMBL" id="CAB1129985.1"/>
    </source>
</evidence>
<proteinExistence type="predicted"/>
<keyword evidence="1" id="KW-0472">Membrane</keyword>
<dbReference type="EMBL" id="LR778114">
    <property type="protein sequence ID" value="CAB1129985.1"/>
    <property type="molecule type" value="Genomic_DNA"/>
</dbReference>
<organism evidence="2 3">
    <name type="scientific">Candidatus Hydrogenisulfobacillus filiaventi</name>
    <dbReference type="NCBI Taxonomy" id="2707344"/>
    <lineage>
        <taxon>Bacteria</taxon>
        <taxon>Bacillati</taxon>
        <taxon>Bacillota</taxon>
        <taxon>Clostridia</taxon>
        <taxon>Eubacteriales</taxon>
        <taxon>Clostridiales Family XVII. Incertae Sedis</taxon>
        <taxon>Candidatus Hydrogenisulfobacillus</taxon>
    </lineage>
</organism>
<reference evidence="2 3" key="1">
    <citation type="submission" date="2020-02" db="EMBL/GenBank/DDBJ databases">
        <authorList>
            <person name="Hogendoorn C."/>
        </authorList>
    </citation>
    <scope>NUCLEOTIDE SEQUENCE [LARGE SCALE GENOMIC DNA]</scope>
    <source>
        <strain evidence="2">R501</strain>
    </source>
</reference>
<evidence type="ECO:0000256" key="1">
    <source>
        <dbReference type="SAM" id="Phobius"/>
    </source>
</evidence>